<dbReference type="AlphaFoldDB" id="A0A380QND0"/>
<gene>
    <name evidence="2" type="primary">ysaW</name>
    <name evidence="2" type="ORF">NCTC10476_01346</name>
</gene>
<evidence type="ECO:0000313" key="3">
    <source>
        <dbReference type="Proteomes" id="UP000255169"/>
    </source>
</evidence>
<dbReference type="EMBL" id="UHJG01000001">
    <property type="protein sequence ID" value="SUQ00073.1"/>
    <property type="molecule type" value="Genomic_DNA"/>
</dbReference>
<dbReference type="Proteomes" id="UP000255169">
    <property type="component" value="Unassembled WGS sequence"/>
</dbReference>
<dbReference type="OrthoDB" id="6466360at2"/>
<dbReference type="GO" id="GO:0050709">
    <property type="term" value="P:negative regulation of protein secretion"/>
    <property type="evidence" value="ECO:0007669"/>
    <property type="project" value="InterPro"/>
</dbReference>
<dbReference type="Gene3D" id="1.10.150.630">
    <property type="match status" value="1"/>
</dbReference>
<dbReference type="GeneID" id="66878516"/>
<evidence type="ECO:0000313" key="2">
    <source>
        <dbReference type="EMBL" id="SUQ00073.1"/>
    </source>
</evidence>
<dbReference type="STRING" id="29486.UGYR_13720"/>
<proteinExistence type="predicted"/>
<feature type="domain" description="Hypersensitivity response secretion-like HrpJ" evidence="1">
    <location>
        <begin position="44"/>
        <end position="201"/>
    </location>
</feature>
<evidence type="ECO:0000259" key="1">
    <source>
        <dbReference type="Pfam" id="PF07201"/>
    </source>
</evidence>
<reference evidence="2 3" key="1">
    <citation type="submission" date="2018-06" db="EMBL/GenBank/DDBJ databases">
        <authorList>
            <consortium name="Pathogen Informatics"/>
            <person name="Doyle S."/>
        </authorList>
    </citation>
    <scope>NUCLEOTIDE SEQUENCE [LARGE SCALE GENOMIC DNA]</scope>
    <source>
        <strain evidence="2 3">NCTC10476</strain>
    </source>
</reference>
<dbReference type="KEGG" id="yrb:UGYR_13720"/>
<dbReference type="RefSeq" id="WP_038244567.1">
    <property type="nucleotide sequence ID" value="NZ_CABIHR010000012.1"/>
</dbReference>
<dbReference type="GO" id="GO:0030254">
    <property type="term" value="P:protein secretion by the type III secretion system"/>
    <property type="evidence" value="ECO:0007669"/>
    <property type="project" value="InterPro"/>
</dbReference>
<accession>A0A380QND0</accession>
<sequence length="368" mass="42341">MAISPLGGNSRYLVAQRDKGGEAPEVLDDAEETLRGQGVINNTSEYASMAMLASQFNRRKELRSQSEESSLYTDRILDDNADEKISHIEKVFNREVMTPKQLRSYLAQYFPDASDMLMAIFELLRRKKLTEKILKALNELKSQLQEEDIDRGTEAGVNVALSARLFSSSLKKSSSELRNIYREFICYDGPTIYIYEQWVDEIDGQQREVMLRYLTRALACDLQAIPTGNINVIEFGNLFRRVGSLRELHSAEFMFLQKIIRSDLIDKNKGNETALAKIFITGIRNADDYERILSEFIENFFSVTTLETKAIFIQMLITGFSTISVDLFFSLELRNDLIDLLKDYMSRVKQREEELAREVYCQGAIRNE</sequence>
<dbReference type="SUPFAM" id="SSF140591">
    <property type="entry name" value="Type III secretion system domain"/>
    <property type="match status" value="1"/>
</dbReference>
<protein>
    <submittedName>
        <fullName evidence="2">Type III secreted effector protein</fullName>
    </submittedName>
</protein>
<dbReference type="InterPro" id="IPR013401">
    <property type="entry name" value="T3SS_LcrE"/>
</dbReference>
<dbReference type="InterPro" id="IPR010812">
    <property type="entry name" value="HrpJ-like"/>
</dbReference>
<dbReference type="GO" id="GO:0019867">
    <property type="term" value="C:outer membrane"/>
    <property type="evidence" value="ECO:0007669"/>
    <property type="project" value="InterPro"/>
</dbReference>
<keyword evidence="3" id="KW-1185">Reference proteome</keyword>
<dbReference type="NCBIfam" id="TIGR02568">
    <property type="entry name" value="LcrE"/>
    <property type="match status" value="1"/>
</dbReference>
<dbReference type="Pfam" id="PF07201">
    <property type="entry name" value="HrpJ"/>
    <property type="match status" value="1"/>
</dbReference>
<name>A0A380QND0_YERRU</name>
<organism evidence="2 3">
    <name type="scientific">Yersinia ruckeri</name>
    <dbReference type="NCBI Taxonomy" id="29486"/>
    <lineage>
        <taxon>Bacteria</taxon>
        <taxon>Pseudomonadati</taxon>
        <taxon>Pseudomonadota</taxon>
        <taxon>Gammaproteobacteria</taxon>
        <taxon>Enterobacterales</taxon>
        <taxon>Yersiniaceae</taxon>
        <taxon>Yersinia</taxon>
    </lineage>
</organism>
<dbReference type="GO" id="GO:0009986">
    <property type="term" value="C:cell surface"/>
    <property type="evidence" value="ECO:0007669"/>
    <property type="project" value="InterPro"/>
</dbReference>